<evidence type="ECO:0000313" key="3">
    <source>
        <dbReference type="Proteomes" id="UP001162483"/>
    </source>
</evidence>
<comment type="caution">
    <text evidence="2">The sequence shown here is derived from an EMBL/GenBank/DDBJ whole genome shotgun (WGS) entry which is preliminary data.</text>
</comment>
<dbReference type="EMBL" id="CATNWA010015571">
    <property type="protein sequence ID" value="CAI9584697.1"/>
    <property type="molecule type" value="Genomic_DNA"/>
</dbReference>
<feature type="non-terminal residue" evidence="2">
    <location>
        <position position="1"/>
    </location>
</feature>
<evidence type="ECO:0000313" key="2">
    <source>
        <dbReference type="EMBL" id="CAI9584697.1"/>
    </source>
</evidence>
<organism evidence="2 3">
    <name type="scientific">Staurois parvus</name>
    <dbReference type="NCBI Taxonomy" id="386267"/>
    <lineage>
        <taxon>Eukaryota</taxon>
        <taxon>Metazoa</taxon>
        <taxon>Chordata</taxon>
        <taxon>Craniata</taxon>
        <taxon>Vertebrata</taxon>
        <taxon>Euteleostomi</taxon>
        <taxon>Amphibia</taxon>
        <taxon>Batrachia</taxon>
        <taxon>Anura</taxon>
        <taxon>Neobatrachia</taxon>
        <taxon>Ranoidea</taxon>
        <taxon>Ranidae</taxon>
        <taxon>Staurois</taxon>
    </lineage>
</organism>
<feature type="compositionally biased region" description="Polar residues" evidence="1">
    <location>
        <begin position="43"/>
        <end position="53"/>
    </location>
</feature>
<keyword evidence="3" id="KW-1185">Reference proteome</keyword>
<evidence type="ECO:0000256" key="1">
    <source>
        <dbReference type="SAM" id="MobiDB-lite"/>
    </source>
</evidence>
<name>A0ABN9EJ13_9NEOB</name>
<proteinExistence type="predicted"/>
<protein>
    <submittedName>
        <fullName evidence="2">Uncharacterized protein</fullName>
    </submittedName>
</protein>
<reference evidence="2" key="1">
    <citation type="submission" date="2023-05" db="EMBL/GenBank/DDBJ databases">
        <authorList>
            <person name="Stuckert A."/>
        </authorList>
    </citation>
    <scope>NUCLEOTIDE SEQUENCE</scope>
</reference>
<accession>A0ABN9EJ13</accession>
<sequence length="53" mass="5715">CILPRKTKTSLAIHTKLSMCRVTPHDMSYQGGGDTGRRGGSEKTGSNSIFTQC</sequence>
<gene>
    <name evidence="2" type="ORF">SPARVUS_LOCUS10070431</name>
</gene>
<dbReference type="Proteomes" id="UP001162483">
    <property type="component" value="Unassembled WGS sequence"/>
</dbReference>
<feature type="region of interest" description="Disordered" evidence="1">
    <location>
        <begin position="26"/>
        <end position="53"/>
    </location>
</feature>